<evidence type="ECO:0000313" key="1">
    <source>
        <dbReference type="EMBL" id="MBF6229339.1"/>
    </source>
</evidence>
<keyword evidence="2" id="KW-1185">Reference proteome</keyword>
<sequence length="79" mass="8669">MTASHGERADELAAQAGRELEKALASSADLLDGGWANYAGTGREAADRIMWERIRALQAQAQIHATLDLNDTVYNLDRR</sequence>
<dbReference type="Proteomes" id="UP000807309">
    <property type="component" value="Unassembled WGS sequence"/>
</dbReference>
<evidence type="ECO:0008006" key="3">
    <source>
        <dbReference type="Google" id="ProtNLM"/>
    </source>
</evidence>
<name>A0ABS0CG77_9NOCA</name>
<dbReference type="EMBL" id="JADLRE010000035">
    <property type="protein sequence ID" value="MBF6229339.1"/>
    <property type="molecule type" value="Genomic_DNA"/>
</dbReference>
<proteinExistence type="predicted"/>
<comment type="caution">
    <text evidence="1">The sequence shown here is derived from an EMBL/GenBank/DDBJ whole genome shotgun (WGS) entry which is preliminary data.</text>
</comment>
<accession>A0ABS0CG77</accession>
<gene>
    <name evidence="1" type="ORF">IU470_30145</name>
</gene>
<dbReference type="RefSeq" id="WP_195036188.1">
    <property type="nucleotide sequence ID" value="NZ_JADLRE010000035.1"/>
</dbReference>
<protein>
    <recommendedName>
        <fullName evidence="3">WXG100 family type VII secretion target</fullName>
    </recommendedName>
</protein>
<evidence type="ECO:0000313" key="2">
    <source>
        <dbReference type="Proteomes" id="UP000807309"/>
    </source>
</evidence>
<reference evidence="1 2" key="1">
    <citation type="submission" date="2020-10" db="EMBL/GenBank/DDBJ databases">
        <title>Identification of Nocardia species via Next-generation sequencing and recognition of intraspecies genetic diversity.</title>
        <authorList>
            <person name="Li P."/>
            <person name="Li P."/>
            <person name="Lu B."/>
        </authorList>
    </citation>
    <scope>NUCLEOTIDE SEQUENCE [LARGE SCALE GENOMIC DNA]</scope>
    <source>
        <strain evidence="1 2">N-11</strain>
    </source>
</reference>
<organism evidence="1 2">
    <name type="scientific">Nocardia abscessus</name>
    <dbReference type="NCBI Taxonomy" id="120957"/>
    <lineage>
        <taxon>Bacteria</taxon>
        <taxon>Bacillati</taxon>
        <taxon>Actinomycetota</taxon>
        <taxon>Actinomycetes</taxon>
        <taxon>Mycobacteriales</taxon>
        <taxon>Nocardiaceae</taxon>
        <taxon>Nocardia</taxon>
    </lineage>
</organism>